<gene>
    <name evidence="3" type="ORF">PYX00_007260</name>
</gene>
<feature type="coiled-coil region" evidence="1">
    <location>
        <begin position="73"/>
        <end position="100"/>
    </location>
</feature>
<feature type="coiled-coil region" evidence="1">
    <location>
        <begin position="405"/>
        <end position="432"/>
    </location>
</feature>
<reference evidence="3" key="1">
    <citation type="journal article" date="2024" name="Gigascience">
        <title>Chromosome-level genome of the poultry shaft louse Menopon gallinae provides insight into the host-switching and adaptive evolution of parasitic lice.</title>
        <authorList>
            <person name="Xu Y."/>
            <person name="Ma L."/>
            <person name="Liu S."/>
            <person name="Liang Y."/>
            <person name="Liu Q."/>
            <person name="He Z."/>
            <person name="Tian L."/>
            <person name="Duan Y."/>
            <person name="Cai W."/>
            <person name="Li H."/>
            <person name="Song F."/>
        </authorList>
    </citation>
    <scope>NUCLEOTIDE SEQUENCE</scope>
    <source>
        <strain evidence="3">Cailab_2023a</strain>
    </source>
</reference>
<feature type="coiled-coil region" evidence="1">
    <location>
        <begin position="228"/>
        <end position="262"/>
    </location>
</feature>
<protein>
    <recommendedName>
        <fullName evidence="4">Protein regulator of cytokinesis 1</fullName>
    </recommendedName>
</protein>
<evidence type="ECO:0000256" key="1">
    <source>
        <dbReference type="SAM" id="Coils"/>
    </source>
</evidence>
<dbReference type="GO" id="GO:0005737">
    <property type="term" value="C:cytoplasm"/>
    <property type="evidence" value="ECO:0007669"/>
    <property type="project" value="TreeGrafter"/>
</dbReference>
<dbReference type="PANTHER" id="PTHR19321">
    <property type="entry name" value="PROTEIN REGULATOR OF CYTOKINESIS 1 PRC1-RELATED"/>
    <property type="match status" value="1"/>
</dbReference>
<dbReference type="InterPro" id="IPR007145">
    <property type="entry name" value="MAP65_Ase1_PRC1"/>
</dbReference>
<name>A0AAW2HIC3_9NEOP</name>
<dbReference type="EMBL" id="JARGDH010000004">
    <property type="protein sequence ID" value="KAL0269570.1"/>
    <property type="molecule type" value="Genomic_DNA"/>
</dbReference>
<accession>A0AAW2HIC3</accession>
<dbReference type="PANTHER" id="PTHR19321:SF41">
    <property type="entry name" value="FASCETTO-RELATED"/>
    <property type="match status" value="1"/>
</dbReference>
<evidence type="ECO:0000256" key="2">
    <source>
        <dbReference type="SAM" id="MobiDB-lite"/>
    </source>
</evidence>
<organism evidence="3">
    <name type="scientific">Menopon gallinae</name>
    <name type="common">poultry shaft louse</name>
    <dbReference type="NCBI Taxonomy" id="328185"/>
    <lineage>
        <taxon>Eukaryota</taxon>
        <taxon>Metazoa</taxon>
        <taxon>Ecdysozoa</taxon>
        <taxon>Arthropoda</taxon>
        <taxon>Hexapoda</taxon>
        <taxon>Insecta</taxon>
        <taxon>Pterygota</taxon>
        <taxon>Neoptera</taxon>
        <taxon>Paraneoptera</taxon>
        <taxon>Psocodea</taxon>
        <taxon>Troctomorpha</taxon>
        <taxon>Phthiraptera</taxon>
        <taxon>Amblycera</taxon>
        <taxon>Menoponidae</taxon>
        <taxon>Menopon</taxon>
    </lineage>
</organism>
<sequence length="654" mass="77047">MYGEEMECTDRGKELHDKLIESVLKNNKRLIATCRELASTWSELWDENERNKRENILCAKFEEEIYEFLEEVANKEKLTKDDYIERIESLLNEIHDLKNNLEISIPYEDVENLPLHNMAFHLNRKAEKYRIIKNEYIKKKDELVRREAELCERLDTMPVNMKFSPIPKETELKQFEKHIAVMEQEVANRKLTLTETSQKIQRIFKELDIKPSLNFERDVISDETHENFVLSNENMKQLEDLLARLEQQVEELKERAEELCAKLNVIWDYLDEPEEHRKQFLETHTGYSMPVINALREELDRCEEIKKKNISKIVVKMRQVLTEEWDKCLISKDEREKFRPFYSDCYTQDLLDLHECEIERLRNYYRENEEIFTLIPKHEKLFKKLIDLENTSKNANRYYNRGGQLLQEERERKQITKELPVVEEELRAALRKYEEEKGTPFTSYGVPMLFILDDQWTAHFDQKTIEKLARRMGSDKKRKTPLGKRTLATPASLPANKMSRMNAEKVVSSTTKCLKTPGSARLNARKPAVRKCFPDQQPDQPDTTYAVDSTYDEFQNNLQAKVETAKKGTKLNLRSTSVREAVTTPVRPVLREQNTPILLRSATCMVKTTPSKFTFTPMYSPSTRKTPKTLPRPSRRQSQAARLTPAVNRLPLII</sequence>
<dbReference type="GO" id="GO:0051256">
    <property type="term" value="P:mitotic spindle midzone assembly"/>
    <property type="evidence" value="ECO:0007669"/>
    <property type="project" value="TreeGrafter"/>
</dbReference>
<evidence type="ECO:0000313" key="3">
    <source>
        <dbReference type="EMBL" id="KAL0269570.1"/>
    </source>
</evidence>
<comment type="caution">
    <text evidence="3">The sequence shown here is derived from an EMBL/GenBank/DDBJ whole genome shotgun (WGS) entry which is preliminary data.</text>
</comment>
<dbReference type="AlphaFoldDB" id="A0AAW2HIC3"/>
<keyword evidence="1" id="KW-0175">Coiled coil</keyword>
<dbReference type="Gene3D" id="1.20.58.1520">
    <property type="match status" value="1"/>
</dbReference>
<feature type="region of interest" description="Disordered" evidence="2">
    <location>
        <begin position="617"/>
        <end position="642"/>
    </location>
</feature>
<dbReference type="GO" id="GO:1990023">
    <property type="term" value="C:mitotic spindle midzone"/>
    <property type="evidence" value="ECO:0007669"/>
    <property type="project" value="TreeGrafter"/>
</dbReference>
<evidence type="ECO:0008006" key="4">
    <source>
        <dbReference type="Google" id="ProtNLM"/>
    </source>
</evidence>
<dbReference type="Pfam" id="PF03999">
    <property type="entry name" value="MAP65_ASE1"/>
    <property type="match status" value="1"/>
</dbReference>
<proteinExistence type="predicted"/>
<dbReference type="GO" id="GO:0008017">
    <property type="term" value="F:microtubule binding"/>
    <property type="evidence" value="ECO:0007669"/>
    <property type="project" value="InterPro"/>
</dbReference>